<dbReference type="AlphaFoldDB" id="A0AAJ5CZN2"/>
<keyword evidence="4" id="KW-1185">Reference proteome</keyword>
<dbReference type="Proteomes" id="UP000035086">
    <property type="component" value="Chromosome"/>
</dbReference>
<reference evidence="3 5" key="3">
    <citation type="submission" date="2018-06" db="EMBL/GenBank/DDBJ databases">
        <authorList>
            <consortium name="Pathogen Informatics"/>
            <person name="Doyle S."/>
        </authorList>
    </citation>
    <scope>NUCLEOTIDE SEQUENCE [LARGE SCALE GENOMIC DNA]</scope>
    <source>
        <strain evidence="3 5">NCTC13159</strain>
    </source>
</reference>
<evidence type="ECO:0000256" key="1">
    <source>
        <dbReference type="ARBA" id="ARBA00010617"/>
    </source>
</evidence>
<dbReference type="EMBL" id="CP010310">
    <property type="protein sequence ID" value="APD13363.1"/>
    <property type="molecule type" value="Genomic_DNA"/>
</dbReference>
<evidence type="ECO:0000313" key="3">
    <source>
        <dbReference type="EMBL" id="SUA89809.1"/>
    </source>
</evidence>
<evidence type="ECO:0000313" key="5">
    <source>
        <dbReference type="Proteomes" id="UP000254589"/>
    </source>
</evidence>
<dbReference type="PANTHER" id="PTHR46696:SF1">
    <property type="entry name" value="CYTOCHROME P450 YJIB-RELATED"/>
    <property type="match status" value="1"/>
</dbReference>
<evidence type="ECO:0000313" key="4">
    <source>
        <dbReference type="Proteomes" id="UP000035086"/>
    </source>
</evidence>
<dbReference type="GO" id="GO:0004497">
    <property type="term" value="F:monooxygenase activity"/>
    <property type="evidence" value="ECO:0007669"/>
    <property type="project" value="InterPro"/>
</dbReference>
<sequence length="404" mass="42209">MSDLNTYPDATSAPANALAAVTHPNPYPYYEALAEHRPFDFDASLDVWVAAGPQAVAAVLRHPACGVRPAGAVVPAALAGGAAGDWFGALVRMNDGPTHAALKPWLQARLATLQPDADALARLRDASRCAWDHAADAPTASGDALPACLDDFVFRHPVYALAAWLGVPREQWHAVHDDVRRLVAAMAQSARPTVDGEVIARGHLAASAMQARASRWLDGNATSGSWLRATARAAERDEAIDFGALTANVVGLFTQAHDATAGLVANGLRRLAHRTAHAPAPSGSPDNFRDAITAVADVTRFDPPVQNTRRFLLAPAVIGEHTIARGESVLVVLASAAPGAAPDDTAWTFGHGVHACPGRTPASMIAAVGVQTALDYGVDLPAVADGTAYHLLGNIRIARFTPQG</sequence>
<dbReference type="KEGG" id="ppul:RO07_14780"/>
<keyword evidence="3" id="KW-0560">Oxidoreductase</keyword>
<dbReference type="PANTHER" id="PTHR46696">
    <property type="entry name" value="P450, PUTATIVE (EUROFUNG)-RELATED"/>
    <property type="match status" value="1"/>
</dbReference>
<dbReference type="Gene3D" id="1.10.630.10">
    <property type="entry name" value="Cytochrome P450"/>
    <property type="match status" value="1"/>
</dbReference>
<organism evidence="3 5">
    <name type="scientific">Pandoraea pulmonicola</name>
    <dbReference type="NCBI Taxonomy" id="93221"/>
    <lineage>
        <taxon>Bacteria</taxon>
        <taxon>Pseudomonadati</taxon>
        <taxon>Pseudomonadota</taxon>
        <taxon>Betaproteobacteria</taxon>
        <taxon>Burkholderiales</taxon>
        <taxon>Burkholderiaceae</taxon>
        <taxon>Pandoraea</taxon>
    </lineage>
</organism>
<accession>A0AAJ5CZN2</accession>
<reference evidence="2" key="2">
    <citation type="submission" date="2016-11" db="EMBL/GenBank/DDBJ databases">
        <title>Complete Genome Sequencing of Pandoraea pulmonicola DSM 16583.</title>
        <authorList>
            <person name="Chan K.-G."/>
        </authorList>
    </citation>
    <scope>NUCLEOTIDE SEQUENCE</scope>
    <source>
        <strain evidence="2">DSM 16583</strain>
    </source>
</reference>
<proteinExistence type="inferred from homology"/>
<dbReference type="GO" id="GO:0016705">
    <property type="term" value="F:oxidoreductase activity, acting on paired donors, with incorporation or reduction of molecular oxygen"/>
    <property type="evidence" value="ECO:0007669"/>
    <property type="project" value="InterPro"/>
</dbReference>
<comment type="similarity">
    <text evidence="1">Belongs to the cytochrome P450 family.</text>
</comment>
<dbReference type="GO" id="GO:0005506">
    <property type="term" value="F:iron ion binding"/>
    <property type="evidence" value="ECO:0007669"/>
    <property type="project" value="InterPro"/>
</dbReference>
<dbReference type="SUPFAM" id="SSF48264">
    <property type="entry name" value="Cytochrome P450"/>
    <property type="match status" value="1"/>
</dbReference>
<name>A0AAJ5CZN2_PANPU</name>
<dbReference type="EC" id="1.14.-.-" evidence="3"/>
<dbReference type="InterPro" id="IPR036396">
    <property type="entry name" value="Cyt_P450_sf"/>
</dbReference>
<dbReference type="CDD" id="cd11036">
    <property type="entry name" value="AknT-like"/>
    <property type="match status" value="1"/>
</dbReference>
<dbReference type="PROSITE" id="PS00086">
    <property type="entry name" value="CYTOCHROME_P450"/>
    <property type="match status" value="1"/>
</dbReference>
<gene>
    <name evidence="3" type="primary">bioI</name>
    <name evidence="3" type="ORF">NCTC13159_01280</name>
    <name evidence="2" type="ORF">RO07_14780</name>
</gene>
<evidence type="ECO:0000313" key="2">
    <source>
        <dbReference type="EMBL" id="APD13363.1"/>
    </source>
</evidence>
<dbReference type="GO" id="GO:0020037">
    <property type="term" value="F:heme binding"/>
    <property type="evidence" value="ECO:0007669"/>
    <property type="project" value="InterPro"/>
</dbReference>
<dbReference type="InterPro" id="IPR017972">
    <property type="entry name" value="Cyt_P450_CS"/>
</dbReference>
<dbReference type="RefSeq" id="WP_052267066.1">
    <property type="nucleotide sequence ID" value="NZ_CP010310.2"/>
</dbReference>
<dbReference type="EMBL" id="UGSJ01000001">
    <property type="protein sequence ID" value="SUA89809.1"/>
    <property type="molecule type" value="Genomic_DNA"/>
</dbReference>
<dbReference type="Proteomes" id="UP000254589">
    <property type="component" value="Unassembled WGS sequence"/>
</dbReference>
<reference evidence="4" key="1">
    <citation type="submission" date="2014-12" db="EMBL/GenBank/DDBJ databases">
        <title>Complete Genome Sequencing of Pandoraea pulmonicola DSM 16583.</title>
        <authorList>
            <person name="Chan K.-G."/>
        </authorList>
    </citation>
    <scope>NUCLEOTIDE SEQUENCE [LARGE SCALE GENOMIC DNA]</scope>
    <source>
        <strain evidence="4">DSM 16583</strain>
    </source>
</reference>
<protein>
    <submittedName>
        <fullName evidence="3">Biotin biosynthesis cytochrome P450</fullName>
        <ecNumber evidence="3">1.14.-.-</ecNumber>
    </submittedName>
</protein>